<dbReference type="Proteomes" id="UP001058974">
    <property type="component" value="Chromosome 4"/>
</dbReference>
<dbReference type="InterPro" id="IPR051283">
    <property type="entry name" value="Sec_Metabolite_Acyltrans"/>
</dbReference>
<gene>
    <name evidence="2" type="ORF">KIW84_044777</name>
</gene>
<evidence type="ECO:0000256" key="1">
    <source>
        <dbReference type="ARBA" id="ARBA00022679"/>
    </source>
</evidence>
<proteinExistence type="predicted"/>
<dbReference type="GO" id="GO:0016740">
    <property type="term" value="F:transferase activity"/>
    <property type="evidence" value="ECO:0007669"/>
    <property type="project" value="UniProtKB-KW"/>
</dbReference>
<dbReference type="AlphaFoldDB" id="A0A9D4XLV8"/>
<dbReference type="PANTHER" id="PTHR31896">
    <property type="entry name" value="FAMILY REGULATORY PROTEIN, PUTATIVE (AFU_ORTHOLOGUE AFUA_3G14730)-RELATED"/>
    <property type="match status" value="1"/>
</dbReference>
<evidence type="ECO:0000313" key="2">
    <source>
        <dbReference type="EMBL" id="KAI5421066.1"/>
    </source>
</evidence>
<evidence type="ECO:0000313" key="3">
    <source>
        <dbReference type="Proteomes" id="UP001058974"/>
    </source>
</evidence>
<dbReference type="EMBL" id="JAMSHJ010000004">
    <property type="protein sequence ID" value="KAI5421066.1"/>
    <property type="molecule type" value="Genomic_DNA"/>
</dbReference>
<dbReference type="PANTHER" id="PTHR31896:SF43">
    <property type="entry name" value="PROTEIN ENHANCED PSEUDOMONAS SUSCEPTIBILITY 1"/>
    <property type="match status" value="1"/>
</dbReference>
<dbReference type="InterPro" id="IPR023213">
    <property type="entry name" value="CAT-like_dom_sf"/>
</dbReference>
<dbReference type="Gramene" id="Psat04G0477700-T1">
    <property type="protein sequence ID" value="KAI5421066.1"/>
    <property type="gene ID" value="KIW84_044777"/>
</dbReference>
<accession>A0A9D4XLV8</accession>
<name>A0A9D4XLV8_PEA</name>
<comment type="caution">
    <text evidence="2">The sequence shown here is derived from an EMBL/GenBank/DDBJ whole genome shotgun (WGS) entry which is preliminary data.</text>
</comment>
<dbReference type="Pfam" id="PF02458">
    <property type="entry name" value="Transferase"/>
    <property type="match status" value="1"/>
</dbReference>
<organism evidence="2 3">
    <name type="scientific">Pisum sativum</name>
    <name type="common">Garden pea</name>
    <name type="synonym">Lathyrus oleraceus</name>
    <dbReference type="NCBI Taxonomy" id="3888"/>
    <lineage>
        <taxon>Eukaryota</taxon>
        <taxon>Viridiplantae</taxon>
        <taxon>Streptophyta</taxon>
        <taxon>Embryophyta</taxon>
        <taxon>Tracheophyta</taxon>
        <taxon>Spermatophyta</taxon>
        <taxon>Magnoliopsida</taxon>
        <taxon>eudicotyledons</taxon>
        <taxon>Gunneridae</taxon>
        <taxon>Pentapetalae</taxon>
        <taxon>rosids</taxon>
        <taxon>fabids</taxon>
        <taxon>Fabales</taxon>
        <taxon>Fabaceae</taxon>
        <taxon>Papilionoideae</taxon>
        <taxon>50 kb inversion clade</taxon>
        <taxon>NPAAA clade</taxon>
        <taxon>Hologalegina</taxon>
        <taxon>IRL clade</taxon>
        <taxon>Fabeae</taxon>
        <taxon>Lathyrus</taxon>
    </lineage>
</organism>
<protein>
    <submittedName>
        <fullName evidence="2">Uncharacterized protein</fullName>
    </submittedName>
</protein>
<feature type="non-terminal residue" evidence="2">
    <location>
        <position position="119"/>
    </location>
</feature>
<sequence>MSSVQILSTTTIHAPNHFNDHTIHLTPWDLQFLPFGYNQTGLLYHQPFELDSTNQIQHFKNSLSSTLDFFHLFTGRLKITQHDDNTISCSIKCNNEGALLVHAAAKHISVSDILEPKYI</sequence>
<keyword evidence="3" id="KW-1185">Reference proteome</keyword>
<dbReference type="Gene3D" id="3.30.559.10">
    <property type="entry name" value="Chloramphenicol acetyltransferase-like domain"/>
    <property type="match status" value="1"/>
</dbReference>
<reference evidence="2 3" key="1">
    <citation type="journal article" date="2022" name="Nat. Genet.">
        <title>Improved pea reference genome and pan-genome highlight genomic features and evolutionary characteristics.</title>
        <authorList>
            <person name="Yang T."/>
            <person name="Liu R."/>
            <person name="Luo Y."/>
            <person name="Hu S."/>
            <person name="Wang D."/>
            <person name="Wang C."/>
            <person name="Pandey M.K."/>
            <person name="Ge S."/>
            <person name="Xu Q."/>
            <person name="Li N."/>
            <person name="Li G."/>
            <person name="Huang Y."/>
            <person name="Saxena R.K."/>
            <person name="Ji Y."/>
            <person name="Li M."/>
            <person name="Yan X."/>
            <person name="He Y."/>
            <person name="Liu Y."/>
            <person name="Wang X."/>
            <person name="Xiang C."/>
            <person name="Varshney R.K."/>
            <person name="Ding H."/>
            <person name="Gao S."/>
            <person name="Zong X."/>
        </authorList>
    </citation>
    <scope>NUCLEOTIDE SEQUENCE [LARGE SCALE GENOMIC DNA]</scope>
    <source>
        <strain evidence="2 3">cv. Zhongwan 6</strain>
    </source>
</reference>
<keyword evidence="1" id="KW-0808">Transferase</keyword>